<accession>A0ABY5SY98</accession>
<dbReference type="Proteomes" id="UP001065265">
    <property type="component" value="Chromosome"/>
</dbReference>
<dbReference type="PROSITE" id="PS51257">
    <property type="entry name" value="PROKAR_LIPOPROTEIN"/>
    <property type="match status" value="1"/>
</dbReference>
<dbReference type="RefSeq" id="WP_265557251.1">
    <property type="nucleotide sequence ID" value="NZ_CP092471.1"/>
</dbReference>
<evidence type="ECO:0008006" key="4">
    <source>
        <dbReference type="Google" id="ProtNLM"/>
    </source>
</evidence>
<feature type="region of interest" description="Disordered" evidence="1">
    <location>
        <begin position="16"/>
        <end position="37"/>
    </location>
</feature>
<sequence>MRRAFPALLLILGACSSEPDSENRTQGQPDNRERGSYIVDGETGEINARIHREDGTVATMRSGEKVPVRLPVGFTLYPGAEVISNTHVRHGGGNGVLLTMRSRNDPEALAAFYRRQAEAAGVTVEMQMKAGRTAMFAGKGPRDLAVSFNVSEETGETVAQLMVGTGME</sequence>
<dbReference type="EMBL" id="CP092471">
    <property type="protein sequence ID" value="UVI38056.1"/>
    <property type="molecule type" value="Genomic_DNA"/>
</dbReference>
<evidence type="ECO:0000256" key="1">
    <source>
        <dbReference type="SAM" id="MobiDB-lite"/>
    </source>
</evidence>
<evidence type="ECO:0000313" key="3">
    <source>
        <dbReference type="Proteomes" id="UP001065265"/>
    </source>
</evidence>
<protein>
    <recommendedName>
        <fullName evidence="4">Preprotein translocase subunit SecD</fullName>
    </recommendedName>
</protein>
<proteinExistence type="predicted"/>
<reference evidence="2" key="1">
    <citation type="submission" date="2022-02" db="EMBL/GenBank/DDBJ databases">
        <title>Qipengyuania spongiae sp. nov., isolated from marine sponge.</title>
        <authorList>
            <person name="Li Z."/>
            <person name="Zhang M."/>
        </authorList>
    </citation>
    <scope>NUCLEOTIDE SEQUENCE</scope>
    <source>
        <strain evidence="2">PHS-Z21</strain>
    </source>
</reference>
<organism evidence="2 3">
    <name type="scientific">Qipengyuania spongiae</name>
    <dbReference type="NCBI Taxonomy" id="2909673"/>
    <lineage>
        <taxon>Bacteria</taxon>
        <taxon>Pseudomonadati</taxon>
        <taxon>Pseudomonadota</taxon>
        <taxon>Alphaproteobacteria</taxon>
        <taxon>Sphingomonadales</taxon>
        <taxon>Erythrobacteraceae</taxon>
        <taxon>Qipengyuania</taxon>
    </lineage>
</organism>
<name>A0ABY5SY98_9SPHN</name>
<gene>
    <name evidence="2" type="ORF">L1F33_07155</name>
</gene>
<keyword evidence="3" id="KW-1185">Reference proteome</keyword>
<evidence type="ECO:0000313" key="2">
    <source>
        <dbReference type="EMBL" id="UVI38056.1"/>
    </source>
</evidence>